<dbReference type="EMBL" id="QMDX01000001">
    <property type="protein sequence ID" value="TSD15766.1"/>
    <property type="molecule type" value="Genomic_DNA"/>
</dbReference>
<reference evidence="2 3" key="1">
    <citation type="submission" date="2018-06" db="EMBL/GenBank/DDBJ databases">
        <title>Natronomonas sp. F16-60 a new haloarchaeon isolated from a solar saltern of Isla Cristina, Huelva, Spain.</title>
        <authorList>
            <person name="Duran-Viseras A."/>
            <person name="Sanchez-Porro C."/>
            <person name="Ventosa A."/>
        </authorList>
    </citation>
    <scope>NUCLEOTIDE SEQUENCE [LARGE SCALE GENOMIC DNA]</scope>
    <source>
        <strain evidence="2 3">F16-60</strain>
    </source>
</reference>
<dbReference type="RefSeq" id="WP_144260243.1">
    <property type="nucleotide sequence ID" value="NZ_QMDX01000001.1"/>
</dbReference>
<dbReference type="CDD" id="cd07820">
    <property type="entry name" value="SRPBCC_3"/>
    <property type="match status" value="1"/>
</dbReference>
<sequence>MPTYERTTRVAAPLSDVWEFHSRVEGLEALTPGFMNLRVEQTVGPDGEADPDVLESGARIDMSMRPFGVGPRQTWTSVIGARQAHDGAAYFRDTMEDGPFPTWEHTHLFYADGGTTICRDRVNYRLPGGRLGRLAEPFGDLGFGPMFAGRHRKTKQLLE</sequence>
<dbReference type="Pfam" id="PF03364">
    <property type="entry name" value="Polyketide_cyc"/>
    <property type="match status" value="1"/>
</dbReference>
<accession>A0A554NEG2</accession>
<proteinExistence type="predicted"/>
<dbReference type="InterPro" id="IPR005031">
    <property type="entry name" value="COQ10_START"/>
</dbReference>
<evidence type="ECO:0000259" key="1">
    <source>
        <dbReference type="Pfam" id="PF03364"/>
    </source>
</evidence>
<protein>
    <submittedName>
        <fullName evidence="2">Cyclase</fullName>
    </submittedName>
</protein>
<evidence type="ECO:0000313" key="2">
    <source>
        <dbReference type="EMBL" id="TSD15766.1"/>
    </source>
</evidence>
<dbReference type="SUPFAM" id="SSF55961">
    <property type="entry name" value="Bet v1-like"/>
    <property type="match status" value="1"/>
</dbReference>
<dbReference type="InParanoid" id="A0A554NEG2"/>
<dbReference type="InterPro" id="IPR023393">
    <property type="entry name" value="START-like_dom_sf"/>
</dbReference>
<gene>
    <name evidence="2" type="ORF">DP107_00870</name>
</gene>
<keyword evidence="3" id="KW-1185">Reference proteome</keyword>
<name>A0A554NEG2_9EURY</name>
<dbReference type="Proteomes" id="UP000319894">
    <property type="component" value="Unassembled WGS sequence"/>
</dbReference>
<dbReference type="AlphaFoldDB" id="A0A554NEG2"/>
<feature type="domain" description="Coenzyme Q-binding protein COQ10 START" evidence="1">
    <location>
        <begin position="10"/>
        <end position="135"/>
    </location>
</feature>
<evidence type="ECO:0000313" key="3">
    <source>
        <dbReference type="Proteomes" id="UP000319894"/>
    </source>
</evidence>
<comment type="caution">
    <text evidence="2">The sequence shown here is derived from an EMBL/GenBank/DDBJ whole genome shotgun (WGS) entry which is preliminary data.</text>
</comment>
<dbReference type="Gene3D" id="3.30.530.20">
    <property type="match status" value="1"/>
</dbReference>
<organism evidence="2 3">
    <name type="scientific">Haloglomus irregulare</name>
    <dbReference type="NCBI Taxonomy" id="2234134"/>
    <lineage>
        <taxon>Archaea</taxon>
        <taxon>Methanobacteriati</taxon>
        <taxon>Methanobacteriota</taxon>
        <taxon>Stenosarchaea group</taxon>
        <taxon>Halobacteria</taxon>
        <taxon>Halobacteriales</taxon>
        <taxon>Natronomonadaceae</taxon>
        <taxon>Haloglomus</taxon>
    </lineage>
</organism>
<dbReference type="OrthoDB" id="10357at2157"/>